<dbReference type="eggNOG" id="ENOG502S2QF">
    <property type="taxonomic scope" value="Eukaryota"/>
</dbReference>
<dbReference type="GO" id="GO:0005634">
    <property type="term" value="C:nucleus"/>
    <property type="evidence" value="ECO:0007669"/>
    <property type="project" value="InterPro"/>
</dbReference>
<dbReference type="AlphaFoldDB" id="G0V9X4"/>
<dbReference type="GO" id="GO:0043007">
    <property type="term" value="P:maintenance of rDNA"/>
    <property type="evidence" value="ECO:0007669"/>
    <property type="project" value="EnsemblFungi"/>
</dbReference>
<dbReference type="KEGG" id="ncs:NCAS_0B06570"/>
<dbReference type="GO" id="GO:0003688">
    <property type="term" value="F:DNA replication origin binding"/>
    <property type="evidence" value="ECO:0007669"/>
    <property type="project" value="EnsemblFungi"/>
</dbReference>
<reference key="2">
    <citation type="submission" date="2011-08" db="EMBL/GenBank/DDBJ databases">
        <title>Genome sequence of Naumovozyma castellii.</title>
        <authorList>
            <person name="Gordon J.L."/>
            <person name="Armisen D."/>
            <person name="Proux-Wera E."/>
            <person name="OhEigeartaigh S.S."/>
            <person name="Byrne K.P."/>
            <person name="Wolfe K.H."/>
        </authorList>
    </citation>
    <scope>NUCLEOTIDE SEQUENCE</scope>
    <source>
        <strain>Type strain:CBS 4309</strain>
    </source>
</reference>
<protein>
    <submittedName>
        <fullName evidence="1">Uncharacterized protein</fullName>
    </submittedName>
</protein>
<dbReference type="STRING" id="1064592.G0V9X4"/>
<accession>G0V9X4</accession>
<organism evidence="1 2">
    <name type="scientific">Naumovozyma castellii</name>
    <name type="common">Yeast</name>
    <name type="synonym">Saccharomyces castellii</name>
    <dbReference type="NCBI Taxonomy" id="27288"/>
    <lineage>
        <taxon>Eukaryota</taxon>
        <taxon>Fungi</taxon>
        <taxon>Dikarya</taxon>
        <taxon>Ascomycota</taxon>
        <taxon>Saccharomycotina</taxon>
        <taxon>Saccharomycetes</taxon>
        <taxon>Saccharomycetales</taxon>
        <taxon>Saccharomycetaceae</taxon>
        <taxon>Naumovozyma</taxon>
    </lineage>
</organism>
<dbReference type="FunCoup" id="G0V9X4">
    <property type="interactions" value="34"/>
</dbReference>
<dbReference type="HOGENOM" id="CLU_108124_0_0_1"/>
<dbReference type="CDD" id="cd19478">
    <property type="entry name" value="Csm2"/>
    <property type="match status" value="1"/>
</dbReference>
<dbReference type="InterPro" id="IPR027417">
    <property type="entry name" value="P-loop_NTPase"/>
</dbReference>
<proteinExistence type="predicted"/>
<dbReference type="OMA" id="WDLITAW"/>
<evidence type="ECO:0000313" key="2">
    <source>
        <dbReference type="Proteomes" id="UP000001640"/>
    </source>
</evidence>
<dbReference type="GO" id="GO:0035861">
    <property type="term" value="C:site of double-strand break"/>
    <property type="evidence" value="ECO:0007669"/>
    <property type="project" value="EnsemblFungi"/>
</dbReference>
<dbReference type="GO" id="GO:0003697">
    <property type="term" value="F:single-stranded DNA binding"/>
    <property type="evidence" value="ECO:0007669"/>
    <property type="project" value="EnsemblFungi"/>
</dbReference>
<dbReference type="GO" id="GO:0097196">
    <property type="term" value="C:Shu complex"/>
    <property type="evidence" value="ECO:0007669"/>
    <property type="project" value="EnsemblFungi"/>
</dbReference>
<dbReference type="Proteomes" id="UP000001640">
    <property type="component" value="Chromosome 2"/>
</dbReference>
<dbReference type="EMBL" id="HE576753">
    <property type="protein sequence ID" value="CCC68741.1"/>
    <property type="molecule type" value="Genomic_DNA"/>
</dbReference>
<dbReference type="GO" id="GO:0000730">
    <property type="term" value="P:DNA recombinase assembly"/>
    <property type="evidence" value="ECO:0007669"/>
    <property type="project" value="EnsemblFungi"/>
</dbReference>
<dbReference type="InterPro" id="IPR031783">
    <property type="entry name" value="Csm2"/>
</dbReference>
<evidence type="ECO:0000313" key="1">
    <source>
        <dbReference type="EMBL" id="CCC68741.1"/>
    </source>
</evidence>
<dbReference type="GO" id="GO:0045132">
    <property type="term" value="P:meiotic chromosome segregation"/>
    <property type="evidence" value="ECO:0007669"/>
    <property type="project" value="EnsemblFungi"/>
</dbReference>
<dbReference type="OrthoDB" id="4067310at2759"/>
<dbReference type="Gene3D" id="3.40.50.300">
    <property type="entry name" value="P-loop containing nucleotide triphosphate hydrolases"/>
    <property type="match status" value="1"/>
</dbReference>
<dbReference type="GeneID" id="96902298"/>
<reference evidence="1 2" key="1">
    <citation type="journal article" date="2011" name="Proc. Natl. Acad. Sci. U.S.A.">
        <title>Evolutionary erosion of yeast sex chromosomes by mating-type switching accidents.</title>
        <authorList>
            <person name="Gordon J.L."/>
            <person name="Armisen D."/>
            <person name="Proux-Wera E."/>
            <person name="Oheigeartaigh S.S."/>
            <person name="Byrne K.P."/>
            <person name="Wolfe K.H."/>
        </authorList>
    </citation>
    <scope>NUCLEOTIDE SEQUENCE [LARGE SCALE GENOMIC DNA]</scope>
    <source>
        <strain evidence="2">ATCC 76901 / BCRC 22586 / CBS 4309 / NBRC 1992 / NRRL Y-12630</strain>
    </source>
</reference>
<dbReference type="Pfam" id="PF16834">
    <property type="entry name" value="CSM2"/>
    <property type="match status" value="1"/>
</dbReference>
<sequence>MLRPCAEKVSRTYGECDMIEINHWDLITAWVSPKKIDLAKFISSALQDQPSQLYFIDATNSFPIREFQRETPVATNKDVYDNIRIITCLELEELTILVNKIIQTIQLNKIERQKKKSQNNSHHNDIQFFPDLKMRVIINGLEIMFKNTQFKQDSETTHSILRDILLRLRVIANESEGTQMQTLLLFPKDEFKISVPVGDTGRYKRMRSNHNGNSLGEYVCKFYADRVM</sequence>
<dbReference type="InParanoid" id="G0V9X4"/>
<dbReference type="RefSeq" id="XP_003675112.1">
    <property type="nucleotide sequence ID" value="XM_003675064.1"/>
</dbReference>
<gene>
    <name evidence="1" type="primary">NCAS0B06570</name>
    <name evidence="1" type="ordered locus">NCAS_0B06570</name>
</gene>
<name>G0V9X4_NAUCA</name>
<keyword evidence="2" id="KW-1185">Reference proteome</keyword>